<proteinExistence type="predicted"/>
<evidence type="ECO:0000313" key="2">
    <source>
        <dbReference type="EMBL" id="TKC62203.1"/>
    </source>
</evidence>
<gene>
    <name evidence="2" type="ORF">FBD94_08250</name>
</gene>
<feature type="chain" id="PRO_5020435751" evidence="1">
    <location>
        <begin position="21"/>
        <end position="77"/>
    </location>
</feature>
<evidence type="ECO:0000256" key="1">
    <source>
        <dbReference type="SAM" id="SignalP"/>
    </source>
</evidence>
<feature type="signal peptide" evidence="1">
    <location>
        <begin position="1"/>
        <end position="20"/>
    </location>
</feature>
<dbReference type="AlphaFoldDB" id="A0A4U1GH43"/>
<protein>
    <submittedName>
        <fullName evidence="2">Uncharacterized protein</fullName>
    </submittedName>
</protein>
<dbReference type="Proteomes" id="UP000309594">
    <property type="component" value="Unassembled WGS sequence"/>
</dbReference>
<accession>A0A4U1GH43</accession>
<reference evidence="2 3" key="1">
    <citation type="submission" date="2019-04" db="EMBL/GenBank/DDBJ databases">
        <title>Pedobacter sp. RP-1-16 sp. nov., isolated from Arctic soil.</title>
        <authorList>
            <person name="Dahal R.H."/>
            <person name="Kim D.-U."/>
        </authorList>
    </citation>
    <scope>NUCLEOTIDE SEQUENCE [LARGE SCALE GENOMIC DNA]</scope>
    <source>
        <strain evidence="2 3">RP-1-16</strain>
    </source>
</reference>
<organism evidence="2 3">
    <name type="scientific">Pedobacter hiemivivus</name>
    <dbReference type="NCBI Taxonomy" id="2530454"/>
    <lineage>
        <taxon>Bacteria</taxon>
        <taxon>Pseudomonadati</taxon>
        <taxon>Bacteroidota</taxon>
        <taxon>Sphingobacteriia</taxon>
        <taxon>Sphingobacteriales</taxon>
        <taxon>Sphingobacteriaceae</taxon>
        <taxon>Pedobacter</taxon>
    </lineage>
</organism>
<dbReference type="RefSeq" id="WP_136879853.1">
    <property type="nucleotide sequence ID" value="NZ_SWDX01000003.1"/>
</dbReference>
<keyword evidence="1" id="KW-0732">Signal</keyword>
<sequence length="77" mass="8290">MKKLFFTALVALVAISGAHATSLWLSGNWYPTPDFICEGGIPDCSIKNGGDVFIYEMPGGAGWQGPGKMLSEYSFQL</sequence>
<comment type="caution">
    <text evidence="2">The sequence shown here is derived from an EMBL/GenBank/DDBJ whole genome shotgun (WGS) entry which is preliminary data.</text>
</comment>
<name>A0A4U1GH43_9SPHI</name>
<evidence type="ECO:0000313" key="3">
    <source>
        <dbReference type="Proteomes" id="UP000309594"/>
    </source>
</evidence>
<dbReference type="EMBL" id="SWDX01000003">
    <property type="protein sequence ID" value="TKC62203.1"/>
    <property type="molecule type" value="Genomic_DNA"/>
</dbReference>